<dbReference type="EMBL" id="MGER01000033">
    <property type="protein sequence ID" value="OGL88414.1"/>
    <property type="molecule type" value="Genomic_DNA"/>
</dbReference>
<proteinExistence type="inferred from homology"/>
<dbReference type="NCBIfam" id="TIGR01552">
    <property type="entry name" value="phd_fam"/>
    <property type="match status" value="1"/>
</dbReference>
<dbReference type="Pfam" id="PF02604">
    <property type="entry name" value="PhdYeFM_antitox"/>
    <property type="match status" value="1"/>
</dbReference>
<evidence type="ECO:0000256" key="2">
    <source>
        <dbReference type="RuleBase" id="RU362080"/>
    </source>
</evidence>
<comment type="caution">
    <text evidence="3">The sequence shown here is derived from an EMBL/GenBank/DDBJ whole genome shotgun (WGS) entry which is preliminary data.</text>
</comment>
<gene>
    <name evidence="3" type="ORF">A3I42_00025</name>
</gene>
<dbReference type="InterPro" id="IPR036165">
    <property type="entry name" value="YefM-like_sf"/>
</dbReference>
<evidence type="ECO:0000313" key="3">
    <source>
        <dbReference type="EMBL" id="OGL88414.1"/>
    </source>
</evidence>
<dbReference type="Proteomes" id="UP000178264">
    <property type="component" value="Unassembled WGS sequence"/>
</dbReference>
<comment type="similarity">
    <text evidence="1 2">Belongs to the phD/YefM antitoxin family.</text>
</comment>
<accession>A0A1F7VEI6</accession>
<evidence type="ECO:0000256" key="1">
    <source>
        <dbReference type="ARBA" id="ARBA00009981"/>
    </source>
</evidence>
<name>A0A1F7VEI6_9BACT</name>
<dbReference type="SUPFAM" id="SSF143120">
    <property type="entry name" value="YefM-like"/>
    <property type="match status" value="1"/>
</dbReference>
<comment type="function">
    <text evidence="2">Antitoxin component of a type II toxin-antitoxin (TA) system.</text>
</comment>
<protein>
    <recommendedName>
        <fullName evidence="2">Antitoxin</fullName>
    </recommendedName>
</protein>
<organism evidence="3 4">
    <name type="scientific">Candidatus Uhrbacteria bacterium RIFCSPLOWO2_02_FULL_49_11</name>
    <dbReference type="NCBI Taxonomy" id="1802409"/>
    <lineage>
        <taxon>Bacteria</taxon>
        <taxon>Candidatus Uhriibacteriota</taxon>
    </lineage>
</organism>
<dbReference type="InterPro" id="IPR006442">
    <property type="entry name" value="Antitoxin_Phd/YefM"/>
</dbReference>
<reference evidence="3 4" key="1">
    <citation type="journal article" date="2016" name="Nat. Commun.">
        <title>Thousands of microbial genomes shed light on interconnected biogeochemical processes in an aquifer system.</title>
        <authorList>
            <person name="Anantharaman K."/>
            <person name="Brown C.T."/>
            <person name="Hug L.A."/>
            <person name="Sharon I."/>
            <person name="Castelle C.J."/>
            <person name="Probst A.J."/>
            <person name="Thomas B.C."/>
            <person name="Singh A."/>
            <person name="Wilkins M.J."/>
            <person name="Karaoz U."/>
            <person name="Brodie E.L."/>
            <person name="Williams K.H."/>
            <person name="Hubbard S.S."/>
            <person name="Banfield J.F."/>
        </authorList>
    </citation>
    <scope>NUCLEOTIDE SEQUENCE [LARGE SCALE GENOMIC DNA]</scope>
</reference>
<evidence type="ECO:0000313" key="4">
    <source>
        <dbReference type="Proteomes" id="UP000178264"/>
    </source>
</evidence>
<sequence>MENIIGLKELRQNISRYVEGVQRGHTFVVVKRSRPLFRIAPLDDDTQWEEVADFTKIKKGGVKIEELLARLT</sequence>
<dbReference type="AlphaFoldDB" id="A0A1F7VEI6"/>